<dbReference type="GO" id="GO:0030170">
    <property type="term" value="F:pyridoxal phosphate binding"/>
    <property type="evidence" value="ECO:0007669"/>
    <property type="project" value="InterPro"/>
</dbReference>
<keyword evidence="6" id="KW-0093">Biotin biosynthesis</keyword>
<keyword evidence="13" id="KW-1185">Reference proteome</keyword>
<accession>A0A7X5LKD5</accession>
<dbReference type="GO" id="GO:0009102">
    <property type="term" value="P:biotin biosynthetic process"/>
    <property type="evidence" value="ECO:0007669"/>
    <property type="project" value="UniProtKB-UniRule"/>
</dbReference>
<dbReference type="InterPro" id="IPR015421">
    <property type="entry name" value="PyrdxlP-dep_Trfase_major"/>
</dbReference>
<protein>
    <recommendedName>
        <fullName evidence="10">8-amino-7-ketopelargonate synthase</fullName>
        <ecNumber evidence="10">2.3.1.47</ecNumber>
    </recommendedName>
</protein>
<dbReference type="EC" id="2.3.1.47" evidence="10"/>
<dbReference type="UniPathway" id="UPA00078"/>
<dbReference type="PANTHER" id="PTHR13693">
    <property type="entry name" value="CLASS II AMINOTRANSFERASE/8-AMINO-7-OXONONANOATE SYNTHASE"/>
    <property type="match status" value="1"/>
</dbReference>
<feature type="domain" description="Aminotransferase class I/classII large" evidence="11">
    <location>
        <begin position="39"/>
        <end position="391"/>
    </location>
</feature>
<evidence type="ECO:0000256" key="6">
    <source>
        <dbReference type="ARBA" id="ARBA00022756"/>
    </source>
</evidence>
<dbReference type="SUPFAM" id="SSF53383">
    <property type="entry name" value="PLP-dependent transferases"/>
    <property type="match status" value="1"/>
</dbReference>
<keyword evidence="12" id="KW-0012">Acyltransferase</keyword>
<dbReference type="Proteomes" id="UP000470213">
    <property type="component" value="Unassembled WGS sequence"/>
</dbReference>
<evidence type="ECO:0000313" key="13">
    <source>
        <dbReference type="Proteomes" id="UP000470213"/>
    </source>
</evidence>
<evidence type="ECO:0000259" key="11">
    <source>
        <dbReference type="Pfam" id="PF00155"/>
    </source>
</evidence>
<evidence type="ECO:0000313" key="12">
    <source>
        <dbReference type="EMBL" id="NDV90936.1"/>
    </source>
</evidence>
<evidence type="ECO:0000256" key="3">
    <source>
        <dbReference type="ARBA" id="ARBA00010008"/>
    </source>
</evidence>
<evidence type="ECO:0000256" key="5">
    <source>
        <dbReference type="ARBA" id="ARBA00022679"/>
    </source>
</evidence>
<dbReference type="CDD" id="cd06454">
    <property type="entry name" value="KBL_like"/>
    <property type="match status" value="1"/>
</dbReference>
<dbReference type="EMBL" id="JAAAWN010000007">
    <property type="protein sequence ID" value="NDV90936.1"/>
    <property type="molecule type" value="Genomic_DNA"/>
</dbReference>
<dbReference type="InterPro" id="IPR050087">
    <property type="entry name" value="AON_synthase_class-II"/>
</dbReference>
<evidence type="ECO:0000256" key="10">
    <source>
        <dbReference type="RuleBase" id="RU003693"/>
    </source>
</evidence>
<dbReference type="InterPro" id="IPR004839">
    <property type="entry name" value="Aminotransferase_I/II_large"/>
</dbReference>
<evidence type="ECO:0000256" key="8">
    <source>
        <dbReference type="ARBA" id="ARBA00047715"/>
    </source>
</evidence>
<proteinExistence type="inferred from homology"/>
<comment type="cofactor">
    <cofactor evidence="1 9 10">
        <name>pyridoxal 5'-phosphate</name>
        <dbReference type="ChEBI" id="CHEBI:597326"/>
    </cofactor>
</comment>
<evidence type="ECO:0000256" key="9">
    <source>
        <dbReference type="PIRSR" id="PIRSR604723-51"/>
    </source>
</evidence>
<comment type="catalytic activity">
    <reaction evidence="8 10">
        <text>6-carboxyhexanoyl-[ACP] + L-alanine + H(+) = (8S)-8-amino-7-oxononanoate + holo-[ACP] + CO2</text>
        <dbReference type="Rhea" id="RHEA:42288"/>
        <dbReference type="Rhea" id="RHEA-COMP:9685"/>
        <dbReference type="Rhea" id="RHEA-COMP:9955"/>
        <dbReference type="ChEBI" id="CHEBI:15378"/>
        <dbReference type="ChEBI" id="CHEBI:16526"/>
        <dbReference type="ChEBI" id="CHEBI:57972"/>
        <dbReference type="ChEBI" id="CHEBI:64479"/>
        <dbReference type="ChEBI" id="CHEBI:78846"/>
        <dbReference type="ChEBI" id="CHEBI:149468"/>
        <dbReference type="EC" id="2.3.1.47"/>
    </reaction>
</comment>
<dbReference type="Pfam" id="PF00155">
    <property type="entry name" value="Aminotran_1_2"/>
    <property type="match status" value="1"/>
</dbReference>
<sequence length="399" mass="43757">MSFQWLGPVLQQRSEQGYLRQRQCQQYEKDNIICINDAHYLNFASNDYLGMRHHEGVLQNWVEGLAQFGAGSGGSPLVTGHTQAHLALESYIAEGLNREAALLFNSGFAANQAICMALAGNKTANVSMFTDKLMHASFLEAAMISDANVRRFAHNDMQHLATLLNKESAEDKLIVTEGVFSMDGDSAPIDEIISLAHNNNAWLMLDDAHGMGVLGERGLGTTESLSLSQQQVPVVMGTFGKAIGTAGAFIAGSQDLIDYLINFAKHYIYSTAMPPAQAIATLYSLTYLASDNSRQRQLHDNIAYFRHRFVTQFSPNKGRDVLLLKPSTSAIQPIIVGSPQRAMALSDGLKERGIWVPAIRYPSVPKGEDRLRITLSATHSKQDVDVLIDALTLAYEALL</sequence>
<evidence type="ECO:0000256" key="2">
    <source>
        <dbReference type="ARBA" id="ARBA00004746"/>
    </source>
</evidence>
<evidence type="ECO:0000256" key="1">
    <source>
        <dbReference type="ARBA" id="ARBA00001933"/>
    </source>
</evidence>
<dbReference type="Gene3D" id="3.40.640.10">
    <property type="entry name" value="Type I PLP-dependent aspartate aminotransferase-like (Major domain)"/>
    <property type="match status" value="1"/>
</dbReference>
<comment type="pathway">
    <text evidence="2 10">Cofactor biosynthesis; biotin biosynthesis.</text>
</comment>
<keyword evidence="7 9" id="KW-0663">Pyridoxal phosphate</keyword>
<keyword evidence="5 10" id="KW-0808">Transferase</keyword>
<dbReference type="PROSITE" id="PS00599">
    <property type="entry name" value="AA_TRANSFER_CLASS_2"/>
    <property type="match status" value="1"/>
</dbReference>
<evidence type="ECO:0000256" key="7">
    <source>
        <dbReference type="ARBA" id="ARBA00022898"/>
    </source>
</evidence>
<gene>
    <name evidence="12" type="primary">bioF</name>
    <name evidence="12" type="ORF">GTH32_06945</name>
</gene>
<dbReference type="InterPro" id="IPR015422">
    <property type="entry name" value="PyrdxlP-dep_Trfase_small"/>
</dbReference>
<dbReference type="NCBIfam" id="TIGR00858">
    <property type="entry name" value="bioF"/>
    <property type="match status" value="1"/>
</dbReference>
<dbReference type="GO" id="GO:0008710">
    <property type="term" value="F:8-amino-7-oxononanoate synthase activity"/>
    <property type="evidence" value="ECO:0007669"/>
    <property type="project" value="UniProtKB-UniRule"/>
</dbReference>
<dbReference type="RefSeq" id="WP_163084526.1">
    <property type="nucleotide sequence ID" value="NZ_JAAAWN010000007.1"/>
</dbReference>
<dbReference type="AlphaFoldDB" id="A0A7X5LKD5"/>
<name>A0A7X5LKD5_9ALTE</name>
<evidence type="ECO:0000256" key="4">
    <source>
        <dbReference type="ARBA" id="ARBA00011738"/>
    </source>
</evidence>
<organism evidence="12 13">
    <name type="scientific">Alteromonas profundi</name>
    <dbReference type="NCBI Taxonomy" id="2696062"/>
    <lineage>
        <taxon>Bacteria</taxon>
        <taxon>Pseudomonadati</taxon>
        <taxon>Pseudomonadota</taxon>
        <taxon>Gammaproteobacteria</taxon>
        <taxon>Alteromonadales</taxon>
        <taxon>Alteromonadaceae</taxon>
        <taxon>Alteromonas/Salinimonas group</taxon>
        <taxon>Alteromonas</taxon>
    </lineage>
</organism>
<feature type="modified residue" description="N6-(pyridoxal phosphate)lysine" evidence="9">
    <location>
        <position position="241"/>
    </location>
</feature>
<dbReference type="InterPro" id="IPR004723">
    <property type="entry name" value="AONS_Archaea/Proteobacteria"/>
</dbReference>
<dbReference type="InterPro" id="IPR001917">
    <property type="entry name" value="Aminotrans_II_pyridoxalP_BS"/>
</dbReference>
<dbReference type="Gene3D" id="3.90.1150.10">
    <property type="entry name" value="Aspartate Aminotransferase, domain 1"/>
    <property type="match status" value="1"/>
</dbReference>
<dbReference type="InterPro" id="IPR015424">
    <property type="entry name" value="PyrdxlP-dep_Trfase"/>
</dbReference>
<comment type="function">
    <text evidence="10">Catalyzes the decarboxylative condensation of pimeloyl-[acyl-carrier protein] and L-alanine to produce 8-amino-7-oxononanoate (AON), [acyl-carrier protein], and carbon dioxide.</text>
</comment>
<reference evidence="12 13" key="1">
    <citation type="submission" date="2020-01" db="EMBL/GenBank/DDBJ databases">
        <authorList>
            <person name="Chen J."/>
            <person name="Zhu S."/>
            <person name="Yang J."/>
        </authorList>
    </citation>
    <scope>NUCLEOTIDE SEQUENCE [LARGE SCALE GENOMIC DNA]</scope>
    <source>
        <strain evidence="12 13">345S023</strain>
    </source>
</reference>
<comment type="caution">
    <text evidence="12">The sequence shown here is derived from an EMBL/GenBank/DDBJ whole genome shotgun (WGS) entry which is preliminary data.</text>
</comment>
<comment type="similarity">
    <text evidence="3 10">Belongs to the class-II pyridoxal-phosphate-dependent aminotransferase family. BioF subfamily.</text>
</comment>
<comment type="subunit">
    <text evidence="4 10">Homodimer.</text>
</comment>
<dbReference type="PANTHER" id="PTHR13693:SF100">
    <property type="entry name" value="8-AMINO-7-OXONONANOATE SYNTHASE"/>
    <property type="match status" value="1"/>
</dbReference>